<sequence length="500" mass="53128">MALPTTTKQFILPKLGSYDYLTLSQGAVRPPKATEALIRVHAVSLQYRDLIIAKDQYPLGKSAENLIPGSDLAGEIVAVGEDVTAFKAGDRVCSNFSIRHLDGDPSPETMGASLGGAIHGVLTQYITLPAEALVSIPEHLSYEEASTLPCAALTAYNALLGPVPVKAGDFVLVQGTGGVSIFGLQFAVASGATVIATSSSDEKLKLAGQLGAKHLINYKKNPEWQEEVKKITGGRGVDHVIEVGGPGTLLKSIQSIKHAGWIHIIGFVAGGQDSSLVGPIIGTAANLRGILIGSVRQFKDMNRLIATHNLRPVINKVFPFEQTAEAYKYLESQAHVGKVVIKVGLVWPIAWREDGKTLTLAESTAWRGEEVLSPSTLGTHASYQPPSAYRFRSSPARGLEREPYCGRVPRWSWHRLLCSQRAALTLPSTLSVIVSSGFESTPRVPAGSPRMLVAHFGGVGGSLADAGSTGIGLPASGKTQQGRWIQSSRKRPGLEPASSL</sequence>
<accession>A0ACB7IU92</accession>
<comment type="caution">
    <text evidence="1">The sequence shown here is derived from an EMBL/GenBank/DDBJ whole genome shotgun (WGS) entry which is preliminary data.</text>
</comment>
<gene>
    <name evidence="1" type="ORF">CCMSSC00406_0008333</name>
</gene>
<dbReference type="EMBL" id="WQMT02000007">
    <property type="protein sequence ID" value="KAG9221411.1"/>
    <property type="molecule type" value="Genomic_DNA"/>
</dbReference>
<evidence type="ECO:0000313" key="2">
    <source>
        <dbReference type="Proteomes" id="UP000824881"/>
    </source>
</evidence>
<organism evidence="1 2">
    <name type="scientific">Pleurotus cornucopiae</name>
    <name type="common">Cornucopia mushroom</name>
    <dbReference type="NCBI Taxonomy" id="5321"/>
    <lineage>
        <taxon>Eukaryota</taxon>
        <taxon>Fungi</taxon>
        <taxon>Dikarya</taxon>
        <taxon>Basidiomycota</taxon>
        <taxon>Agaricomycotina</taxon>
        <taxon>Agaricomycetes</taxon>
        <taxon>Agaricomycetidae</taxon>
        <taxon>Agaricales</taxon>
        <taxon>Pleurotineae</taxon>
        <taxon>Pleurotaceae</taxon>
        <taxon>Pleurotus</taxon>
    </lineage>
</organism>
<dbReference type="Proteomes" id="UP000824881">
    <property type="component" value="Unassembled WGS sequence"/>
</dbReference>
<proteinExistence type="predicted"/>
<name>A0ACB7IU92_PLECO</name>
<protein>
    <submittedName>
        <fullName evidence="1">Uncharacterized protein</fullName>
    </submittedName>
</protein>
<reference evidence="1 2" key="1">
    <citation type="journal article" date="2021" name="Appl. Environ. Microbiol.">
        <title>Genetic linkage and physical mapping for an oyster mushroom Pleurotus cornucopiae and QTL analysis for the trait cap color.</title>
        <authorList>
            <person name="Zhang Y."/>
            <person name="Gao W."/>
            <person name="Sonnenberg A."/>
            <person name="Chen Q."/>
            <person name="Zhang J."/>
            <person name="Huang C."/>
        </authorList>
    </citation>
    <scope>NUCLEOTIDE SEQUENCE [LARGE SCALE GENOMIC DNA]</scope>
    <source>
        <strain evidence="1">CCMSSC00406</strain>
    </source>
</reference>
<evidence type="ECO:0000313" key="1">
    <source>
        <dbReference type="EMBL" id="KAG9221411.1"/>
    </source>
</evidence>
<keyword evidence="2" id="KW-1185">Reference proteome</keyword>